<gene>
    <name evidence="2" type="ORF">AVEN_112905_1</name>
</gene>
<dbReference type="OrthoDB" id="6141723at2759"/>
<dbReference type="AlphaFoldDB" id="A0A4Y2W1A3"/>
<evidence type="ECO:0000256" key="1">
    <source>
        <dbReference type="SAM" id="MobiDB-lite"/>
    </source>
</evidence>
<protein>
    <submittedName>
        <fullName evidence="2">Uncharacterized protein</fullName>
    </submittedName>
</protein>
<feature type="non-terminal residue" evidence="2">
    <location>
        <position position="1"/>
    </location>
</feature>
<accession>A0A4Y2W1A3</accession>
<name>A0A4Y2W1A3_ARAVE</name>
<proteinExistence type="predicted"/>
<dbReference type="Proteomes" id="UP000499080">
    <property type="component" value="Unassembled WGS sequence"/>
</dbReference>
<reference evidence="2 3" key="1">
    <citation type="journal article" date="2019" name="Sci. Rep.">
        <title>Orb-weaving spider Araneus ventricosus genome elucidates the spidroin gene catalogue.</title>
        <authorList>
            <person name="Kono N."/>
            <person name="Nakamura H."/>
            <person name="Ohtoshi R."/>
            <person name="Moran D.A.P."/>
            <person name="Shinohara A."/>
            <person name="Yoshida Y."/>
            <person name="Fujiwara M."/>
            <person name="Mori M."/>
            <person name="Tomita M."/>
            <person name="Arakawa K."/>
        </authorList>
    </citation>
    <scope>NUCLEOTIDE SEQUENCE [LARGE SCALE GENOMIC DNA]</scope>
</reference>
<evidence type="ECO:0000313" key="2">
    <source>
        <dbReference type="EMBL" id="GBO30294.1"/>
    </source>
</evidence>
<keyword evidence="3" id="KW-1185">Reference proteome</keyword>
<sequence>PWVNTPRIFTYRLGVYPPHITGRMLESFGEIDPVGFILRKDYVPPIGVLGRNLIHTLKRHKKRCMGDPLYLVQRLLSRKVGPRLKYARSDRRGVTPHHILYMIMKILRMRIVDGIMSAFRCVLNMENVARKEIEDPAFINECVEKNFAFLKSLPPIFHTLVFQRNKRELRVTSRNKRELRVTSRNKRELRVTSRNKREFRVTLRNKRESRVTSRNKRELRVTSRNKSIASNFEKQKRIESNFEKQKRIPSNFEEQKRIESYFEKQKRIREASRNK</sequence>
<dbReference type="EMBL" id="BGPR01053487">
    <property type="protein sequence ID" value="GBO30294.1"/>
    <property type="molecule type" value="Genomic_DNA"/>
</dbReference>
<feature type="region of interest" description="Disordered" evidence="1">
    <location>
        <begin position="207"/>
        <end position="226"/>
    </location>
</feature>
<feature type="compositionally biased region" description="Basic and acidic residues" evidence="1">
    <location>
        <begin position="207"/>
        <end position="221"/>
    </location>
</feature>
<comment type="caution">
    <text evidence="2">The sequence shown here is derived from an EMBL/GenBank/DDBJ whole genome shotgun (WGS) entry which is preliminary data.</text>
</comment>
<organism evidence="2 3">
    <name type="scientific">Araneus ventricosus</name>
    <name type="common">Orbweaver spider</name>
    <name type="synonym">Epeira ventricosa</name>
    <dbReference type="NCBI Taxonomy" id="182803"/>
    <lineage>
        <taxon>Eukaryota</taxon>
        <taxon>Metazoa</taxon>
        <taxon>Ecdysozoa</taxon>
        <taxon>Arthropoda</taxon>
        <taxon>Chelicerata</taxon>
        <taxon>Arachnida</taxon>
        <taxon>Araneae</taxon>
        <taxon>Araneomorphae</taxon>
        <taxon>Entelegynae</taxon>
        <taxon>Araneoidea</taxon>
        <taxon>Araneidae</taxon>
        <taxon>Araneus</taxon>
    </lineage>
</organism>
<evidence type="ECO:0000313" key="3">
    <source>
        <dbReference type="Proteomes" id="UP000499080"/>
    </source>
</evidence>